<accession>A0A3B4AV99</accession>
<dbReference type="PROSITE" id="PS51406">
    <property type="entry name" value="FIBRINOGEN_C_2"/>
    <property type="match status" value="1"/>
</dbReference>
<evidence type="ECO:0000256" key="4">
    <source>
        <dbReference type="ARBA" id="ARBA00023180"/>
    </source>
</evidence>
<dbReference type="PANTHER" id="PTHR47221">
    <property type="entry name" value="FIBRINOGEN ALPHA CHAIN"/>
    <property type="match status" value="1"/>
</dbReference>
<reference evidence="6" key="1">
    <citation type="submission" date="2025-08" db="UniProtKB">
        <authorList>
            <consortium name="Ensembl"/>
        </authorList>
    </citation>
    <scope>IDENTIFICATION</scope>
</reference>
<dbReference type="Ensembl" id="ENSPMGT00000022447.1">
    <property type="protein sequence ID" value="ENSPMGP00000021058.1"/>
    <property type="gene ID" value="ENSPMGG00000017072.1"/>
</dbReference>
<keyword evidence="4" id="KW-0325">Glycoprotein</keyword>
<dbReference type="SUPFAM" id="SSF56496">
    <property type="entry name" value="Fibrinogen C-terminal domain-like"/>
    <property type="match status" value="1"/>
</dbReference>
<dbReference type="GO" id="GO:0030674">
    <property type="term" value="F:protein-macromolecule adaptor activity"/>
    <property type="evidence" value="ECO:0007669"/>
    <property type="project" value="TreeGrafter"/>
</dbReference>
<dbReference type="InterPro" id="IPR036056">
    <property type="entry name" value="Fibrinogen-like_C"/>
</dbReference>
<dbReference type="InterPro" id="IPR014716">
    <property type="entry name" value="Fibrinogen_a/b/g_C_1"/>
</dbReference>
<proteinExistence type="predicted"/>
<sequence>MIPSFVVIFDSYNRLSQKQNHLVSLLLKTHLNMNCPTDCASIYYNGVRRSGLYTVVLAGAPVEVFCDMDTDGGGWAVIQRRVDGTVTFDRTWGDYRDGFGDLHSEFWLGNDHIHDLTSQGEYLLRIDLEDWSNKHKHQHY</sequence>
<keyword evidence="2" id="KW-0964">Secreted</keyword>
<evidence type="ECO:0000256" key="2">
    <source>
        <dbReference type="ARBA" id="ARBA00022525"/>
    </source>
</evidence>
<keyword evidence="3" id="KW-1015">Disulfide bond</keyword>
<dbReference type="GO" id="GO:0034116">
    <property type="term" value="P:positive regulation of heterotypic cell-cell adhesion"/>
    <property type="evidence" value="ECO:0007669"/>
    <property type="project" value="TreeGrafter"/>
</dbReference>
<dbReference type="GO" id="GO:0005577">
    <property type="term" value="C:fibrinogen complex"/>
    <property type="evidence" value="ECO:0007669"/>
    <property type="project" value="TreeGrafter"/>
</dbReference>
<keyword evidence="7" id="KW-1185">Reference proteome</keyword>
<dbReference type="InterPro" id="IPR002181">
    <property type="entry name" value="Fibrinogen_a/b/g_C_dom"/>
</dbReference>
<dbReference type="GO" id="GO:0042730">
    <property type="term" value="P:fibrinolysis"/>
    <property type="evidence" value="ECO:0007669"/>
    <property type="project" value="TreeGrafter"/>
</dbReference>
<dbReference type="AlphaFoldDB" id="A0A3B4AV99"/>
<dbReference type="SMART" id="SM00186">
    <property type="entry name" value="FBG"/>
    <property type="match status" value="1"/>
</dbReference>
<dbReference type="PANTHER" id="PTHR47221:SF5">
    <property type="entry name" value="FIBRINOGEN C-TERMINAL DOMAIN-CONTAINING PROTEIN"/>
    <property type="match status" value="1"/>
</dbReference>
<evidence type="ECO:0000313" key="7">
    <source>
        <dbReference type="Proteomes" id="UP000261520"/>
    </source>
</evidence>
<dbReference type="Proteomes" id="UP000261520">
    <property type="component" value="Unplaced"/>
</dbReference>
<evidence type="ECO:0000259" key="5">
    <source>
        <dbReference type="PROSITE" id="PS51406"/>
    </source>
</evidence>
<dbReference type="InterPro" id="IPR037579">
    <property type="entry name" value="FIB_ANG-like"/>
</dbReference>
<evidence type="ECO:0000256" key="1">
    <source>
        <dbReference type="ARBA" id="ARBA00004613"/>
    </source>
</evidence>
<feature type="domain" description="Fibrinogen C-terminal" evidence="5">
    <location>
        <begin position="30"/>
        <end position="140"/>
    </location>
</feature>
<dbReference type="GO" id="GO:0070527">
    <property type="term" value="P:platelet aggregation"/>
    <property type="evidence" value="ECO:0007669"/>
    <property type="project" value="TreeGrafter"/>
</dbReference>
<dbReference type="NCBIfam" id="NF040941">
    <property type="entry name" value="GGGWT_bact"/>
    <property type="match status" value="1"/>
</dbReference>
<name>A0A3B4AV99_9GOBI</name>
<dbReference type="Gene3D" id="3.90.215.10">
    <property type="entry name" value="Gamma Fibrinogen, chain A, domain 1"/>
    <property type="match status" value="1"/>
</dbReference>
<evidence type="ECO:0000313" key="6">
    <source>
        <dbReference type="Ensembl" id="ENSPMGP00000021058.1"/>
    </source>
</evidence>
<evidence type="ECO:0000256" key="3">
    <source>
        <dbReference type="ARBA" id="ARBA00023157"/>
    </source>
</evidence>
<dbReference type="GO" id="GO:0005201">
    <property type="term" value="F:extracellular matrix structural constituent"/>
    <property type="evidence" value="ECO:0007669"/>
    <property type="project" value="TreeGrafter"/>
</dbReference>
<dbReference type="GO" id="GO:0072377">
    <property type="term" value="P:blood coagulation, common pathway"/>
    <property type="evidence" value="ECO:0007669"/>
    <property type="project" value="TreeGrafter"/>
</dbReference>
<organism evidence="6 7">
    <name type="scientific">Periophthalmus magnuspinnatus</name>
    <dbReference type="NCBI Taxonomy" id="409849"/>
    <lineage>
        <taxon>Eukaryota</taxon>
        <taxon>Metazoa</taxon>
        <taxon>Chordata</taxon>
        <taxon>Craniata</taxon>
        <taxon>Vertebrata</taxon>
        <taxon>Euteleostomi</taxon>
        <taxon>Actinopterygii</taxon>
        <taxon>Neopterygii</taxon>
        <taxon>Teleostei</taxon>
        <taxon>Neoteleostei</taxon>
        <taxon>Acanthomorphata</taxon>
        <taxon>Gobiaria</taxon>
        <taxon>Gobiiformes</taxon>
        <taxon>Gobioidei</taxon>
        <taxon>Gobiidae</taxon>
        <taxon>Oxudercinae</taxon>
        <taxon>Periophthalmus</taxon>
    </lineage>
</organism>
<reference evidence="6" key="2">
    <citation type="submission" date="2025-09" db="UniProtKB">
        <authorList>
            <consortium name="Ensembl"/>
        </authorList>
    </citation>
    <scope>IDENTIFICATION</scope>
</reference>
<protein>
    <recommendedName>
        <fullName evidence="5">Fibrinogen C-terminal domain-containing protein</fullName>
    </recommendedName>
</protein>
<dbReference type="Pfam" id="PF00147">
    <property type="entry name" value="Fibrinogen_C"/>
    <property type="match status" value="1"/>
</dbReference>
<comment type="subcellular location">
    <subcellularLocation>
        <location evidence="1">Secreted</location>
    </subcellularLocation>
</comment>